<reference evidence="2" key="1">
    <citation type="journal article" date="2011" name="Nature">
        <title>Genome sequence and analysis of the tuber crop potato.</title>
        <authorList>
            <consortium name="The Potato Genome Sequencing Consortium"/>
        </authorList>
    </citation>
    <scope>NUCLEOTIDE SEQUENCE [LARGE SCALE GENOMIC DNA]</scope>
    <source>
        <strain evidence="2">cv. DM1-3 516 R44</strain>
    </source>
</reference>
<dbReference type="InParanoid" id="M1CPT4"/>
<accession>M1CPT4</accession>
<sequence>MAEQQTDKGWGITCRRIPTDWELSRVTSFYNLLETWANLKEGFNSGEMVIVVD</sequence>
<reference evidence="1" key="2">
    <citation type="submission" date="2015-06" db="UniProtKB">
        <authorList>
            <consortium name="EnsemblPlants"/>
        </authorList>
    </citation>
    <scope>IDENTIFICATION</scope>
    <source>
        <strain evidence="1">DM1-3 516 R44</strain>
    </source>
</reference>
<evidence type="ECO:0000313" key="1">
    <source>
        <dbReference type="EnsemblPlants" id="PGSC0003DMT400072160"/>
    </source>
</evidence>
<dbReference type="PaxDb" id="4113-PGSC0003DMT400072160"/>
<proteinExistence type="predicted"/>
<evidence type="ECO:0000313" key="2">
    <source>
        <dbReference type="Proteomes" id="UP000011115"/>
    </source>
</evidence>
<organism evidence="1 2">
    <name type="scientific">Solanum tuberosum</name>
    <name type="common">Potato</name>
    <dbReference type="NCBI Taxonomy" id="4113"/>
    <lineage>
        <taxon>Eukaryota</taxon>
        <taxon>Viridiplantae</taxon>
        <taxon>Streptophyta</taxon>
        <taxon>Embryophyta</taxon>
        <taxon>Tracheophyta</taxon>
        <taxon>Spermatophyta</taxon>
        <taxon>Magnoliopsida</taxon>
        <taxon>eudicotyledons</taxon>
        <taxon>Gunneridae</taxon>
        <taxon>Pentapetalae</taxon>
        <taxon>asterids</taxon>
        <taxon>lamiids</taxon>
        <taxon>Solanales</taxon>
        <taxon>Solanaceae</taxon>
        <taxon>Solanoideae</taxon>
        <taxon>Solaneae</taxon>
        <taxon>Solanum</taxon>
    </lineage>
</organism>
<name>M1CPT4_SOLTU</name>
<keyword evidence="2" id="KW-1185">Reference proteome</keyword>
<dbReference type="HOGENOM" id="CLU_3072451_0_0_1"/>
<dbReference type="Proteomes" id="UP000011115">
    <property type="component" value="Unassembled WGS sequence"/>
</dbReference>
<dbReference type="AlphaFoldDB" id="M1CPT4"/>
<protein>
    <submittedName>
        <fullName evidence="1">Uncharacterized protein</fullName>
    </submittedName>
</protein>
<dbReference type="Gramene" id="PGSC0003DMT400072160">
    <property type="protein sequence ID" value="PGSC0003DMT400072160"/>
    <property type="gene ID" value="PGSC0003DMG402028079"/>
</dbReference>
<dbReference type="EnsemblPlants" id="PGSC0003DMT400072160">
    <property type="protein sequence ID" value="PGSC0003DMT400072160"/>
    <property type="gene ID" value="PGSC0003DMG402028079"/>
</dbReference>